<reference evidence="12" key="1">
    <citation type="submission" date="2016-10" db="EMBL/GenBank/DDBJ databases">
        <authorList>
            <person name="Varghese N."/>
            <person name="Submissions S."/>
        </authorList>
    </citation>
    <scope>NUCLEOTIDE SEQUENCE [LARGE SCALE GENOMIC DNA]</scope>
    <source>
        <strain evidence="12">XBD1002</strain>
    </source>
</reference>
<organism evidence="11 12">
    <name type="scientific">Treponema bryantii</name>
    <dbReference type="NCBI Taxonomy" id="163"/>
    <lineage>
        <taxon>Bacteria</taxon>
        <taxon>Pseudomonadati</taxon>
        <taxon>Spirochaetota</taxon>
        <taxon>Spirochaetia</taxon>
        <taxon>Spirochaetales</taxon>
        <taxon>Treponemataceae</taxon>
        <taxon>Treponema</taxon>
    </lineage>
</organism>
<dbReference type="GO" id="GO:0016410">
    <property type="term" value="F:N-acyltransferase activity"/>
    <property type="evidence" value="ECO:0007669"/>
    <property type="project" value="UniProtKB-UniRule"/>
</dbReference>
<evidence type="ECO:0000256" key="7">
    <source>
        <dbReference type="ARBA" id="ARBA00023136"/>
    </source>
</evidence>
<dbReference type="InterPro" id="IPR045378">
    <property type="entry name" value="LNT_N"/>
</dbReference>
<dbReference type="PANTHER" id="PTHR38686:SF1">
    <property type="entry name" value="APOLIPOPROTEIN N-ACYLTRANSFERASE"/>
    <property type="match status" value="1"/>
</dbReference>
<keyword evidence="3 9" id="KW-1003">Cell membrane</keyword>
<comment type="subcellular location">
    <subcellularLocation>
        <location evidence="1 9">Cell membrane</location>
        <topology evidence="1 9">Multi-pass membrane protein</topology>
    </subcellularLocation>
</comment>
<comment type="pathway">
    <text evidence="9">Protein modification; lipoprotein biosynthesis (N-acyl transfer).</text>
</comment>
<name>A0A1I3K9A6_9SPIR</name>
<dbReference type="UniPathway" id="UPA00666"/>
<dbReference type="EC" id="2.3.1.269" evidence="9"/>
<dbReference type="OrthoDB" id="9811121at2"/>
<dbReference type="Pfam" id="PF00795">
    <property type="entry name" value="CN_hydrolase"/>
    <property type="match status" value="1"/>
</dbReference>
<keyword evidence="7 9" id="KW-0472">Membrane</keyword>
<keyword evidence="4 9" id="KW-0808">Transferase</keyword>
<dbReference type="RefSeq" id="WP_074931258.1">
    <property type="nucleotide sequence ID" value="NZ_FORI01000004.1"/>
</dbReference>
<dbReference type="GO" id="GO:0042158">
    <property type="term" value="P:lipoprotein biosynthetic process"/>
    <property type="evidence" value="ECO:0007669"/>
    <property type="project" value="UniProtKB-UniRule"/>
</dbReference>
<evidence type="ECO:0000313" key="12">
    <source>
        <dbReference type="Proteomes" id="UP000182737"/>
    </source>
</evidence>
<evidence type="ECO:0000256" key="8">
    <source>
        <dbReference type="ARBA" id="ARBA00023315"/>
    </source>
</evidence>
<feature type="transmembrane region" description="Helical" evidence="9">
    <location>
        <begin position="121"/>
        <end position="142"/>
    </location>
</feature>
<dbReference type="InterPro" id="IPR004563">
    <property type="entry name" value="Apolipo_AcylTrfase"/>
</dbReference>
<evidence type="ECO:0000256" key="5">
    <source>
        <dbReference type="ARBA" id="ARBA00022692"/>
    </source>
</evidence>
<keyword evidence="8 9" id="KW-0012">Acyltransferase</keyword>
<dbReference type="NCBIfam" id="TIGR00546">
    <property type="entry name" value="lnt"/>
    <property type="match status" value="1"/>
</dbReference>
<evidence type="ECO:0000256" key="1">
    <source>
        <dbReference type="ARBA" id="ARBA00004651"/>
    </source>
</evidence>
<dbReference type="Proteomes" id="UP000182737">
    <property type="component" value="Unassembled WGS sequence"/>
</dbReference>
<dbReference type="InterPro" id="IPR003010">
    <property type="entry name" value="C-N_Hydrolase"/>
</dbReference>
<keyword evidence="5 9" id="KW-0812">Transmembrane</keyword>
<feature type="transmembrane region" description="Helical" evidence="9">
    <location>
        <begin position="154"/>
        <end position="184"/>
    </location>
</feature>
<evidence type="ECO:0000313" key="11">
    <source>
        <dbReference type="EMBL" id="SFI69076.1"/>
    </source>
</evidence>
<feature type="domain" description="CN hydrolase" evidence="10">
    <location>
        <begin position="254"/>
        <end position="519"/>
    </location>
</feature>
<evidence type="ECO:0000256" key="4">
    <source>
        <dbReference type="ARBA" id="ARBA00022679"/>
    </source>
</evidence>
<dbReference type="CDD" id="cd07571">
    <property type="entry name" value="ALP_N-acyl_transferase"/>
    <property type="match status" value="1"/>
</dbReference>
<sequence>MKNKKNDSKNLKGLFQKIFLVIISALLFWLSNPNVFFENGLGWLGWFNYFPIFYLIKKSRLSESTIFGAIFGVLAYGLYGYWLKAFHPLGLIIVCIGYLVICSLLFTVLKIADLVCKKNGWLLQFICVCGYEYIKTLGFFGISYGVTAYTQWNFLYLIQICAIIGVFGLNLIVIFPSAFLFSFITKTIQRKRLLEHVDHARKSHISAYVKKEQALAINSLQLTYVCGILWIILFSASLCYGYSVMRKPEPEKHVTVAAIQNNESPWKNGIEEYSKNVKNLIQLTEEAQYLSTDIDFIIWPETAVAPSIIYNYDYGTDVRRFMLISQLLNFLDENNAVFVIGNSHEVEMKGAEKEHYNSALVFESGKNVHPPEPGIYSKIKLVPFTESFPWKHTFSSLYVKLLNGSPHMWEKGEEYTVFNYRGLKFSTPICFEDTFSTICRQMVLNGSRCFFNLSNDSWSNSIPCQRQHLAMAVFRSVENHVPSVRSTASGVTCIISQNGKIVKAAPEFCEAYIIGEIPVMSENEQTFFTKTGDIAGKAEAGLAMLILIIQTIVVIINKLTNR</sequence>
<evidence type="ECO:0000256" key="6">
    <source>
        <dbReference type="ARBA" id="ARBA00022989"/>
    </source>
</evidence>
<dbReference type="Pfam" id="PF20154">
    <property type="entry name" value="LNT_N"/>
    <property type="match status" value="1"/>
</dbReference>
<keyword evidence="6 9" id="KW-1133">Transmembrane helix</keyword>
<feature type="transmembrane region" description="Helical" evidence="9">
    <location>
        <begin position="540"/>
        <end position="559"/>
    </location>
</feature>
<keyword evidence="12" id="KW-1185">Reference proteome</keyword>
<evidence type="ECO:0000259" key="10">
    <source>
        <dbReference type="PROSITE" id="PS50263"/>
    </source>
</evidence>
<feature type="transmembrane region" description="Helical" evidence="9">
    <location>
        <begin position="89"/>
        <end position="109"/>
    </location>
</feature>
<dbReference type="SUPFAM" id="SSF56317">
    <property type="entry name" value="Carbon-nitrogen hydrolase"/>
    <property type="match status" value="1"/>
</dbReference>
<feature type="transmembrane region" description="Helical" evidence="9">
    <location>
        <begin position="222"/>
        <end position="243"/>
    </location>
</feature>
<feature type="transmembrane region" description="Helical" evidence="9">
    <location>
        <begin position="12"/>
        <end position="30"/>
    </location>
</feature>
<dbReference type="GO" id="GO:0005886">
    <property type="term" value="C:plasma membrane"/>
    <property type="evidence" value="ECO:0007669"/>
    <property type="project" value="UniProtKB-SubCell"/>
</dbReference>
<proteinExistence type="inferred from homology"/>
<comment type="catalytic activity">
    <reaction evidence="9">
        <text>N-terminal S-1,2-diacyl-sn-glyceryl-L-cysteinyl-[lipoprotein] + a glycerophospholipid = N-acyl-S-1,2-diacyl-sn-glyceryl-L-cysteinyl-[lipoprotein] + a 2-acyl-sn-glycero-3-phospholipid + H(+)</text>
        <dbReference type="Rhea" id="RHEA:48228"/>
        <dbReference type="Rhea" id="RHEA-COMP:14681"/>
        <dbReference type="Rhea" id="RHEA-COMP:14684"/>
        <dbReference type="ChEBI" id="CHEBI:15378"/>
        <dbReference type="ChEBI" id="CHEBI:136912"/>
        <dbReference type="ChEBI" id="CHEBI:140656"/>
        <dbReference type="ChEBI" id="CHEBI:140657"/>
        <dbReference type="ChEBI" id="CHEBI:140660"/>
        <dbReference type="EC" id="2.3.1.269"/>
    </reaction>
</comment>
<dbReference type="PANTHER" id="PTHR38686">
    <property type="entry name" value="APOLIPOPROTEIN N-ACYLTRANSFERASE"/>
    <property type="match status" value="1"/>
</dbReference>
<feature type="transmembrane region" description="Helical" evidence="9">
    <location>
        <begin position="65"/>
        <end position="83"/>
    </location>
</feature>
<accession>A0A1I3K9A6</accession>
<dbReference type="InterPro" id="IPR036526">
    <property type="entry name" value="C-N_Hydrolase_sf"/>
</dbReference>
<dbReference type="PROSITE" id="PS50263">
    <property type="entry name" value="CN_HYDROLASE"/>
    <property type="match status" value="1"/>
</dbReference>
<dbReference type="EMBL" id="FORI01000004">
    <property type="protein sequence ID" value="SFI69076.1"/>
    <property type="molecule type" value="Genomic_DNA"/>
</dbReference>
<evidence type="ECO:0000256" key="9">
    <source>
        <dbReference type="HAMAP-Rule" id="MF_01148"/>
    </source>
</evidence>
<evidence type="ECO:0000256" key="2">
    <source>
        <dbReference type="ARBA" id="ARBA00010065"/>
    </source>
</evidence>
<dbReference type="HAMAP" id="MF_01148">
    <property type="entry name" value="Lnt"/>
    <property type="match status" value="1"/>
</dbReference>
<dbReference type="Gene3D" id="3.60.110.10">
    <property type="entry name" value="Carbon-nitrogen hydrolase"/>
    <property type="match status" value="1"/>
</dbReference>
<comment type="similarity">
    <text evidence="2 9">Belongs to the CN hydrolase family. Apolipoprotein N-acyltransferase subfamily.</text>
</comment>
<keyword evidence="11" id="KW-0449">Lipoprotein</keyword>
<protein>
    <recommendedName>
        <fullName evidence="9">Apolipoprotein N-acyltransferase</fullName>
        <shortName evidence="9">ALP N-acyltransferase</shortName>
        <ecNumber evidence="9">2.3.1.269</ecNumber>
    </recommendedName>
</protein>
<comment type="function">
    <text evidence="9">Catalyzes the phospholipid dependent N-acylation of the N-terminal cysteine of apolipoprotein, the last step in lipoprotein maturation.</text>
</comment>
<dbReference type="AlphaFoldDB" id="A0A1I3K9A6"/>
<evidence type="ECO:0000256" key="3">
    <source>
        <dbReference type="ARBA" id="ARBA00022475"/>
    </source>
</evidence>
<gene>
    <name evidence="9" type="primary">lnt</name>
    <name evidence="11" type="ORF">SAMN04487775_104152</name>
</gene>
<feature type="transmembrane region" description="Helical" evidence="9">
    <location>
        <begin position="36"/>
        <end position="56"/>
    </location>
</feature>